<feature type="coiled-coil region" evidence="1">
    <location>
        <begin position="52"/>
        <end position="106"/>
    </location>
</feature>
<evidence type="ECO:0000313" key="3">
    <source>
        <dbReference type="EMBL" id="MBK1853672.1"/>
    </source>
</evidence>
<sequence>MKNPFAEQDYSIISVMLVGVIVLVFVGLGAALLSESSSHLMSGPDTSMLDQNSRLKSQVAKLEVRLEKRSREILAASHNREQARRVEELKNQSISALKEAETLRALIAGEKEAIKLIAKAKEAHRLEYRDYVRGEAIGKSYEKITTRLGKDYHDVRVTDVTPLGVSITHRTGAVMLGFRQIPVAWQRGLMFTAAEMAEAAKAEQKRQTMARNQIDRRVRANTKTMKSQELMREKASLRRQIASLNIKLTAANFEASLARNKLSAQESLRNSRTYSSSSSSYYYYNTSTGAYYSTGYRPRYRSRWIGSKSVPGSLETWDQRAAKFERAAAQYTAKLTDLTARLKAIP</sequence>
<evidence type="ECO:0000256" key="2">
    <source>
        <dbReference type="SAM" id="Phobius"/>
    </source>
</evidence>
<organism evidence="3 4">
    <name type="scientific">Oceaniferula flava</name>
    <dbReference type="NCBI Taxonomy" id="2800421"/>
    <lineage>
        <taxon>Bacteria</taxon>
        <taxon>Pseudomonadati</taxon>
        <taxon>Verrucomicrobiota</taxon>
        <taxon>Verrucomicrobiia</taxon>
        <taxon>Verrucomicrobiales</taxon>
        <taxon>Verrucomicrobiaceae</taxon>
        <taxon>Oceaniferula</taxon>
    </lineage>
</organism>
<feature type="coiled-coil region" evidence="1">
    <location>
        <begin position="314"/>
        <end position="341"/>
    </location>
</feature>
<reference evidence="3" key="1">
    <citation type="submission" date="2021-01" db="EMBL/GenBank/DDBJ databases">
        <title>Modified the classification status of verrucomicrobia.</title>
        <authorList>
            <person name="Feng X."/>
        </authorList>
    </citation>
    <scope>NUCLEOTIDE SEQUENCE</scope>
    <source>
        <strain evidence="3">5K15</strain>
    </source>
</reference>
<keyword evidence="2" id="KW-0472">Membrane</keyword>
<keyword evidence="4" id="KW-1185">Reference proteome</keyword>
<feature type="transmembrane region" description="Helical" evidence="2">
    <location>
        <begin position="12"/>
        <end position="33"/>
    </location>
</feature>
<dbReference type="RefSeq" id="WP_309488268.1">
    <property type="nucleotide sequence ID" value="NZ_JAENIG010000001.1"/>
</dbReference>
<dbReference type="EMBL" id="JAENIG010000001">
    <property type="protein sequence ID" value="MBK1853672.1"/>
    <property type="molecule type" value="Genomic_DNA"/>
</dbReference>
<proteinExistence type="predicted"/>
<dbReference type="AlphaFoldDB" id="A0AAE2SA91"/>
<evidence type="ECO:0000256" key="1">
    <source>
        <dbReference type="SAM" id="Coils"/>
    </source>
</evidence>
<protein>
    <submittedName>
        <fullName evidence="3">Uncharacterized protein</fullName>
    </submittedName>
</protein>
<accession>A0AAE2SA91</accession>
<dbReference type="Proteomes" id="UP000634206">
    <property type="component" value="Unassembled WGS sequence"/>
</dbReference>
<name>A0AAE2SA91_9BACT</name>
<keyword evidence="1" id="KW-0175">Coiled coil</keyword>
<keyword evidence="2" id="KW-1133">Transmembrane helix</keyword>
<gene>
    <name evidence="3" type="ORF">JIN83_01760</name>
</gene>
<evidence type="ECO:0000313" key="4">
    <source>
        <dbReference type="Proteomes" id="UP000634206"/>
    </source>
</evidence>
<keyword evidence="2" id="KW-0812">Transmembrane</keyword>
<comment type="caution">
    <text evidence="3">The sequence shown here is derived from an EMBL/GenBank/DDBJ whole genome shotgun (WGS) entry which is preliminary data.</text>
</comment>